<dbReference type="EMBL" id="BJWL01000005">
    <property type="protein sequence ID" value="GFY87940.1"/>
    <property type="molecule type" value="Genomic_DNA"/>
</dbReference>
<dbReference type="Proteomes" id="UP000585474">
    <property type="component" value="Unassembled WGS sequence"/>
</dbReference>
<accession>A0A7J0ENU8</accession>
<organism evidence="1 2">
    <name type="scientific">Actinidia rufa</name>
    <dbReference type="NCBI Taxonomy" id="165716"/>
    <lineage>
        <taxon>Eukaryota</taxon>
        <taxon>Viridiplantae</taxon>
        <taxon>Streptophyta</taxon>
        <taxon>Embryophyta</taxon>
        <taxon>Tracheophyta</taxon>
        <taxon>Spermatophyta</taxon>
        <taxon>Magnoliopsida</taxon>
        <taxon>eudicotyledons</taxon>
        <taxon>Gunneridae</taxon>
        <taxon>Pentapetalae</taxon>
        <taxon>asterids</taxon>
        <taxon>Ericales</taxon>
        <taxon>Actinidiaceae</taxon>
        <taxon>Actinidia</taxon>
    </lineage>
</organism>
<dbReference type="AlphaFoldDB" id="A0A7J0ENU8"/>
<evidence type="ECO:0000313" key="2">
    <source>
        <dbReference type="Proteomes" id="UP000585474"/>
    </source>
</evidence>
<proteinExistence type="predicted"/>
<protein>
    <submittedName>
        <fullName evidence="1">Uncharacterized protein</fullName>
    </submittedName>
</protein>
<evidence type="ECO:0000313" key="1">
    <source>
        <dbReference type="EMBL" id="GFY87940.1"/>
    </source>
</evidence>
<comment type="caution">
    <text evidence="1">The sequence shown here is derived from an EMBL/GenBank/DDBJ whole genome shotgun (WGS) entry which is preliminary data.</text>
</comment>
<sequence length="114" mass="12509">MGNLPDTELLNERRILLKVVIFCAQSLDEVNDNIRINLHDQSCRVVRTLSPHISACKAGVWTYGASETLNPFLMRKPIALRGSVVLSLYPTGGGVHDNVPAIVIVTTSRSPTRV</sequence>
<reference evidence="1 2" key="1">
    <citation type="submission" date="2019-07" db="EMBL/GenBank/DDBJ databases">
        <title>De Novo Assembly of kiwifruit Actinidia rufa.</title>
        <authorList>
            <person name="Sugita-Konishi S."/>
            <person name="Sato K."/>
            <person name="Mori E."/>
            <person name="Abe Y."/>
            <person name="Kisaki G."/>
            <person name="Hamano K."/>
            <person name="Suezawa K."/>
            <person name="Otani M."/>
            <person name="Fukuda T."/>
            <person name="Manabe T."/>
            <person name="Gomi K."/>
            <person name="Tabuchi M."/>
            <person name="Akimitsu K."/>
            <person name="Kataoka I."/>
        </authorList>
    </citation>
    <scope>NUCLEOTIDE SEQUENCE [LARGE SCALE GENOMIC DNA]</scope>
    <source>
        <strain evidence="2">cv. Fuchu</strain>
    </source>
</reference>
<gene>
    <name evidence="1" type="ORF">Acr_05g0015790</name>
</gene>
<keyword evidence="2" id="KW-1185">Reference proteome</keyword>
<name>A0A7J0ENU8_9ERIC</name>